<feature type="region of interest" description="Disordered" evidence="8">
    <location>
        <begin position="450"/>
        <end position="473"/>
    </location>
</feature>
<dbReference type="InterPro" id="IPR015408">
    <property type="entry name" value="Znf_Mcm10/DnaG"/>
</dbReference>
<evidence type="ECO:0000313" key="12">
    <source>
        <dbReference type="Proteomes" id="UP000664203"/>
    </source>
</evidence>
<feature type="region of interest" description="Disordered" evidence="8">
    <location>
        <begin position="749"/>
        <end position="806"/>
    </location>
</feature>
<evidence type="ECO:0000256" key="5">
    <source>
        <dbReference type="ARBA" id="ARBA00022771"/>
    </source>
</evidence>
<evidence type="ECO:0000256" key="7">
    <source>
        <dbReference type="ARBA" id="ARBA00023242"/>
    </source>
</evidence>
<dbReference type="GO" id="GO:0008270">
    <property type="term" value="F:zinc ion binding"/>
    <property type="evidence" value="ECO:0007669"/>
    <property type="project" value="UniProtKB-KW"/>
</dbReference>
<feature type="compositionally biased region" description="Basic and acidic residues" evidence="8">
    <location>
        <begin position="767"/>
        <end position="778"/>
    </location>
</feature>
<evidence type="ECO:0000256" key="2">
    <source>
        <dbReference type="ARBA" id="ARBA00009679"/>
    </source>
</evidence>
<feature type="region of interest" description="Disordered" evidence="8">
    <location>
        <begin position="94"/>
        <end position="137"/>
    </location>
</feature>
<evidence type="ECO:0008006" key="13">
    <source>
        <dbReference type="Google" id="ProtNLM"/>
    </source>
</evidence>
<feature type="compositionally biased region" description="Polar residues" evidence="8">
    <location>
        <begin position="329"/>
        <end position="341"/>
    </location>
</feature>
<dbReference type="GO" id="GO:0003697">
    <property type="term" value="F:single-stranded DNA binding"/>
    <property type="evidence" value="ECO:0007669"/>
    <property type="project" value="InterPro"/>
</dbReference>
<dbReference type="EMBL" id="CAJPDR010000549">
    <property type="protein sequence ID" value="CAF9939428.1"/>
    <property type="molecule type" value="Genomic_DNA"/>
</dbReference>
<dbReference type="GO" id="GO:0043596">
    <property type="term" value="C:nuclear replication fork"/>
    <property type="evidence" value="ECO:0007669"/>
    <property type="project" value="TreeGrafter"/>
</dbReference>
<feature type="compositionally biased region" description="Basic and acidic residues" evidence="8">
    <location>
        <begin position="618"/>
        <end position="633"/>
    </location>
</feature>
<evidence type="ECO:0000256" key="6">
    <source>
        <dbReference type="ARBA" id="ARBA00022833"/>
    </source>
</evidence>
<feature type="compositionally biased region" description="Polar residues" evidence="8">
    <location>
        <begin position="95"/>
        <end position="107"/>
    </location>
</feature>
<evidence type="ECO:0000256" key="3">
    <source>
        <dbReference type="ARBA" id="ARBA00022705"/>
    </source>
</evidence>
<dbReference type="InterPro" id="IPR055065">
    <property type="entry name" value="OB_MCM10"/>
</dbReference>
<evidence type="ECO:0000259" key="9">
    <source>
        <dbReference type="Pfam" id="PF09329"/>
    </source>
</evidence>
<dbReference type="PANTHER" id="PTHR13454:SF11">
    <property type="entry name" value="PROTEIN MCM10 HOMOLOG"/>
    <property type="match status" value="1"/>
</dbReference>
<evidence type="ECO:0000256" key="1">
    <source>
        <dbReference type="ARBA" id="ARBA00004123"/>
    </source>
</evidence>
<dbReference type="Proteomes" id="UP000664203">
    <property type="component" value="Unassembled WGS sequence"/>
</dbReference>
<feature type="compositionally biased region" description="Low complexity" evidence="8">
    <location>
        <begin position="362"/>
        <end position="384"/>
    </location>
</feature>
<dbReference type="InterPro" id="IPR040184">
    <property type="entry name" value="Mcm10"/>
</dbReference>
<proteinExistence type="inferred from homology"/>
<evidence type="ECO:0000259" key="10">
    <source>
        <dbReference type="Pfam" id="PF22379"/>
    </source>
</evidence>
<evidence type="ECO:0000256" key="4">
    <source>
        <dbReference type="ARBA" id="ARBA00022723"/>
    </source>
</evidence>
<protein>
    <recommendedName>
        <fullName evidence="13">Zinc finger Mcm10/DnaG-type domain-containing protein</fullName>
    </recommendedName>
</protein>
<evidence type="ECO:0000313" key="11">
    <source>
        <dbReference type="EMBL" id="CAF9939428.1"/>
    </source>
</evidence>
<feature type="compositionally biased region" description="Basic and acidic residues" evidence="8">
    <location>
        <begin position="186"/>
        <end position="198"/>
    </location>
</feature>
<feature type="region of interest" description="Disordered" evidence="8">
    <location>
        <begin position="1"/>
        <end position="77"/>
    </location>
</feature>
<feature type="compositionally biased region" description="Basic and acidic residues" evidence="8">
    <location>
        <begin position="274"/>
        <end position="306"/>
    </location>
</feature>
<feature type="domain" description="Zinc finger Mcm10/DnaG-type" evidence="9">
    <location>
        <begin position="549"/>
        <end position="594"/>
    </location>
</feature>
<keyword evidence="5" id="KW-0863">Zinc-finger</keyword>
<feature type="domain" description="MCM10 OB-fold" evidence="10">
    <location>
        <begin position="474"/>
        <end position="532"/>
    </location>
</feature>
<feature type="region of interest" description="Disordered" evidence="8">
    <location>
        <begin position="600"/>
        <end position="643"/>
    </location>
</feature>
<feature type="compositionally biased region" description="Basic and acidic residues" evidence="8">
    <location>
        <begin position="231"/>
        <end position="253"/>
    </location>
</feature>
<sequence length="806" mass="88120">MPAGALEPRWPPRSPHEALLSSPTGRQKLRQYHDRTSSSPSPLKKSCTTATLGQMRRKVTPPDSPDKDNGEEDEETLQLRLAAIEAKLKLKRLQQRNNKTVAPSSHFNYEHSGSGRSSRKENLPPTSQSRGIYGKVPLVRPKSAMDIQIPVSPQRKHVVAEEAHSPGRVLLGIDKGLKGRNISLRRPQEVQAKDEDPFRSTAPLGSIPRNVALSRNSTVPQLGRPNTPKSFSEKIAETRQQDKARKQRADQLHRQRSAGFGIQQQEIDAFKTAADSKEQATERRSKHDHQAASTEFSRDEVLKAVDKPSGGLVQRSNTGSGVRRARAQAKTSNDTWMNPNVQPAMLSASQPASKASRKRARSPSSKPKASDSPSRGSSPESSASLFEPFSSLHLSTRLLPHNFLTSTFSEKHIFLLPSLLGAVKSPDFLLPDVPEPDHVVLAILASKSSPLDHKGAHKSTSAESTSVAEAADSEQNTNGKYMVLTLTDLKWTVDLFLFATGYTRFRKLTPGTVVALLNPDIMPPPPGRADTSRFSLKLASSDDTVLEIGTSRDLGWCKSKRKDGKQCGSWIDKRHTDFCEFHVDVVVERTRRGRMEVQGMSAPFAPGGRRGGRTGQFGDKRRGQKSARDDGISREGSQYDRGSASRYYVAPSIPGFSAAQLLDAEGGIERGGSKEERIRKRLAEREKENEIAKKLGEGGNGAGSEYLRLRTGGETSAKNADPQAADAVDATSLGLLGNKSRNVHLSPIKKKRKVSALADGSRKKTRFVTDRGIKEAGRESFGGNIAMEDADNDNDDDDDDDGLEVV</sequence>
<dbReference type="Pfam" id="PF22379">
    <property type="entry name" value="OB_MCM10"/>
    <property type="match status" value="1"/>
</dbReference>
<gene>
    <name evidence="11" type="ORF">ALECFALPRED_008096</name>
</gene>
<evidence type="ECO:0000256" key="8">
    <source>
        <dbReference type="SAM" id="MobiDB-lite"/>
    </source>
</evidence>
<keyword evidence="7" id="KW-0539">Nucleus</keyword>
<dbReference type="AlphaFoldDB" id="A0A8H3J2L2"/>
<comment type="similarity">
    <text evidence="2">Belongs to the MCM10 family.</text>
</comment>
<dbReference type="InterPro" id="IPR012340">
    <property type="entry name" value="NA-bd_OB-fold"/>
</dbReference>
<dbReference type="Pfam" id="PF09329">
    <property type="entry name" value="zf-primase"/>
    <property type="match status" value="1"/>
</dbReference>
<comment type="caution">
    <text evidence="11">The sequence shown here is derived from an EMBL/GenBank/DDBJ whole genome shotgun (WGS) entry which is preliminary data.</text>
</comment>
<comment type="subcellular location">
    <subcellularLocation>
        <location evidence="1">Nucleus</location>
    </subcellularLocation>
</comment>
<dbReference type="PANTHER" id="PTHR13454">
    <property type="entry name" value="PROTEIN MCM10 HOMOLOG"/>
    <property type="match status" value="1"/>
</dbReference>
<accession>A0A8H3J2L2</accession>
<dbReference type="Gene3D" id="2.40.50.140">
    <property type="entry name" value="Nucleic acid-binding proteins"/>
    <property type="match status" value="1"/>
</dbReference>
<organism evidence="11 12">
    <name type="scientific">Alectoria fallacina</name>
    <dbReference type="NCBI Taxonomy" id="1903189"/>
    <lineage>
        <taxon>Eukaryota</taxon>
        <taxon>Fungi</taxon>
        <taxon>Dikarya</taxon>
        <taxon>Ascomycota</taxon>
        <taxon>Pezizomycotina</taxon>
        <taxon>Lecanoromycetes</taxon>
        <taxon>OSLEUM clade</taxon>
        <taxon>Lecanoromycetidae</taxon>
        <taxon>Lecanorales</taxon>
        <taxon>Lecanorineae</taxon>
        <taxon>Parmeliaceae</taxon>
        <taxon>Alectoria</taxon>
    </lineage>
</organism>
<keyword evidence="6" id="KW-0862">Zinc</keyword>
<feature type="compositionally biased region" description="Low complexity" evidence="8">
    <location>
        <begin position="459"/>
        <end position="473"/>
    </location>
</feature>
<feature type="compositionally biased region" description="Polar residues" evidence="8">
    <location>
        <begin position="37"/>
        <end position="52"/>
    </location>
</feature>
<keyword evidence="3" id="KW-0235">DNA replication</keyword>
<name>A0A8H3J2L2_9LECA</name>
<feature type="region of interest" description="Disordered" evidence="8">
    <location>
        <begin position="185"/>
        <end position="385"/>
    </location>
</feature>
<keyword evidence="12" id="KW-1185">Reference proteome</keyword>
<reference evidence="11" key="1">
    <citation type="submission" date="2021-03" db="EMBL/GenBank/DDBJ databases">
        <authorList>
            <person name="Tagirdzhanova G."/>
        </authorList>
    </citation>
    <scope>NUCLEOTIDE SEQUENCE</scope>
</reference>
<dbReference type="GO" id="GO:0003688">
    <property type="term" value="F:DNA replication origin binding"/>
    <property type="evidence" value="ECO:0007669"/>
    <property type="project" value="TreeGrafter"/>
</dbReference>
<keyword evidence="4" id="KW-0479">Metal-binding</keyword>
<dbReference type="OrthoDB" id="273123at2759"/>
<dbReference type="GO" id="GO:0006270">
    <property type="term" value="P:DNA replication initiation"/>
    <property type="evidence" value="ECO:0007669"/>
    <property type="project" value="InterPro"/>
</dbReference>
<feature type="compositionally biased region" description="Acidic residues" evidence="8">
    <location>
        <begin position="788"/>
        <end position="806"/>
    </location>
</feature>